<accession>A0A5B0NX57</accession>
<protein>
    <submittedName>
        <fullName evidence="2">Uncharacterized protein</fullName>
    </submittedName>
</protein>
<dbReference type="Proteomes" id="UP000325313">
    <property type="component" value="Unassembled WGS sequence"/>
</dbReference>
<dbReference type="AlphaFoldDB" id="A0A5B0NX57"/>
<comment type="caution">
    <text evidence="2">The sequence shown here is derived from an EMBL/GenBank/DDBJ whole genome shotgun (WGS) entry which is preliminary data.</text>
</comment>
<name>A0A5B0NX57_PUCGR</name>
<evidence type="ECO:0000313" key="3">
    <source>
        <dbReference type="EMBL" id="KAA1129972.1"/>
    </source>
</evidence>
<evidence type="ECO:0000313" key="2">
    <source>
        <dbReference type="EMBL" id="KAA1093917.1"/>
    </source>
</evidence>
<feature type="signal peptide" evidence="1">
    <location>
        <begin position="1"/>
        <end position="21"/>
    </location>
</feature>
<keyword evidence="4" id="KW-1185">Reference proteome</keyword>
<keyword evidence="1" id="KW-0732">Signal</keyword>
<sequence length="117" mass="13281">MAGLFLIVYRVGLVVVVPVISSTCDWDNPDDWLPVDPGELQWPLDTNQDQARMRVLVDLHGGNPWDAKARQEYTETKEAVLDNCLAPDCSYLAMWTRYHGRVLLAMPAQAFSQLEDF</sequence>
<organism evidence="2 4">
    <name type="scientific">Puccinia graminis f. sp. tritici</name>
    <dbReference type="NCBI Taxonomy" id="56615"/>
    <lineage>
        <taxon>Eukaryota</taxon>
        <taxon>Fungi</taxon>
        <taxon>Dikarya</taxon>
        <taxon>Basidiomycota</taxon>
        <taxon>Pucciniomycotina</taxon>
        <taxon>Pucciniomycetes</taxon>
        <taxon>Pucciniales</taxon>
        <taxon>Pucciniaceae</taxon>
        <taxon>Puccinia</taxon>
    </lineage>
</organism>
<reference evidence="4 5" key="1">
    <citation type="submission" date="2019-05" db="EMBL/GenBank/DDBJ databases">
        <title>Emergence of the Ug99 lineage of the wheat stem rust pathogen through somatic hybridization.</title>
        <authorList>
            <person name="Li F."/>
            <person name="Upadhyaya N.M."/>
            <person name="Sperschneider J."/>
            <person name="Matny O."/>
            <person name="Nguyen-Phuc H."/>
            <person name="Mago R."/>
            <person name="Raley C."/>
            <person name="Miller M.E."/>
            <person name="Silverstein K.A.T."/>
            <person name="Henningsen E."/>
            <person name="Hirsch C.D."/>
            <person name="Visser B."/>
            <person name="Pretorius Z.A."/>
            <person name="Steffenson B.J."/>
            <person name="Schwessinger B."/>
            <person name="Dodds P.N."/>
            <person name="Figueroa M."/>
        </authorList>
    </citation>
    <scope>NUCLEOTIDE SEQUENCE [LARGE SCALE GENOMIC DNA]</scope>
    <source>
        <strain evidence="2">21-0</strain>
        <strain evidence="3 5">Ug99</strain>
    </source>
</reference>
<evidence type="ECO:0000256" key="1">
    <source>
        <dbReference type="SAM" id="SignalP"/>
    </source>
</evidence>
<evidence type="ECO:0000313" key="4">
    <source>
        <dbReference type="Proteomes" id="UP000324748"/>
    </source>
</evidence>
<dbReference type="EMBL" id="VSWC01000079">
    <property type="protein sequence ID" value="KAA1093917.1"/>
    <property type="molecule type" value="Genomic_DNA"/>
</dbReference>
<dbReference type="Proteomes" id="UP000324748">
    <property type="component" value="Unassembled WGS sequence"/>
</dbReference>
<dbReference type="EMBL" id="VDEP01000115">
    <property type="protein sequence ID" value="KAA1129972.1"/>
    <property type="molecule type" value="Genomic_DNA"/>
</dbReference>
<proteinExistence type="predicted"/>
<feature type="chain" id="PRO_5036137602" evidence="1">
    <location>
        <begin position="22"/>
        <end position="117"/>
    </location>
</feature>
<gene>
    <name evidence="2" type="ORF">PGT21_002792</name>
    <name evidence="3" type="ORF">PGTUg99_003986</name>
</gene>
<evidence type="ECO:0000313" key="5">
    <source>
        <dbReference type="Proteomes" id="UP000325313"/>
    </source>
</evidence>